<dbReference type="EMBL" id="JAIZAY010000002">
    <property type="protein sequence ID" value="KAJ8047278.1"/>
    <property type="molecule type" value="Genomic_DNA"/>
</dbReference>
<protein>
    <submittedName>
        <fullName evidence="1">Uncharacterized protein</fullName>
    </submittedName>
</protein>
<evidence type="ECO:0000313" key="2">
    <source>
        <dbReference type="Proteomes" id="UP001152320"/>
    </source>
</evidence>
<keyword evidence="2" id="KW-1185">Reference proteome</keyword>
<sequence>MKLTEAKANVYKRCEDPRNKHYEGLPVQQNGVHDLIRSQTEISRMMIDQQKLVSLPVRDIQMFDGKVQDFRAFIAPVEHNFGQLTENNQDRLYYLQH</sequence>
<evidence type="ECO:0000313" key="1">
    <source>
        <dbReference type="EMBL" id="KAJ8047278.1"/>
    </source>
</evidence>
<gene>
    <name evidence="1" type="ORF">HOLleu_06245</name>
</gene>
<comment type="caution">
    <text evidence="1">The sequence shown here is derived from an EMBL/GenBank/DDBJ whole genome shotgun (WGS) entry which is preliminary data.</text>
</comment>
<dbReference type="AlphaFoldDB" id="A0A9Q1HJI0"/>
<proteinExistence type="predicted"/>
<reference evidence="1" key="1">
    <citation type="submission" date="2021-10" db="EMBL/GenBank/DDBJ databases">
        <title>Tropical sea cucumber genome reveals ecological adaptation and Cuvierian tubules defense mechanism.</title>
        <authorList>
            <person name="Chen T."/>
        </authorList>
    </citation>
    <scope>NUCLEOTIDE SEQUENCE</scope>
    <source>
        <strain evidence="1">Nanhai2018</strain>
        <tissue evidence="1">Muscle</tissue>
    </source>
</reference>
<dbReference type="OrthoDB" id="8046937at2759"/>
<dbReference type="Proteomes" id="UP001152320">
    <property type="component" value="Chromosome 2"/>
</dbReference>
<accession>A0A9Q1HJI0</accession>
<name>A0A9Q1HJI0_HOLLE</name>
<organism evidence="1 2">
    <name type="scientific">Holothuria leucospilota</name>
    <name type="common">Black long sea cucumber</name>
    <name type="synonym">Mertensiothuria leucospilota</name>
    <dbReference type="NCBI Taxonomy" id="206669"/>
    <lineage>
        <taxon>Eukaryota</taxon>
        <taxon>Metazoa</taxon>
        <taxon>Echinodermata</taxon>
        <taxon>Eleutherozoa</taxon>
        <taxon>Echinozoa</taxon>
        <taxon>Holothuroidea</taxon>
        <taxon>Aspidochirotacea</taxon>
        <taxon>Aspidochirotida</taxon>
        <taxon>Holothuriidae</taxon>
        <taxon>Holothuria</taxon>
    </lineage>
</organism>